<dbReference type="PROSITE" id="PS00065">
    <property type="entry name" value="D_2_HYDROXYACID_DH_1"/>
    <property type="match status" value="1"/>
</dbReference>
<dbReference type="GO" id="GO:0051287">
    <property type="term" value="F:NAD binding"/>
    <property type="evidence" value="ECO:0007669"/>
    <property type="project" value="InterPro"/>
</dbReference>
<feature type="domain" description="D-isomer specific 2-hydroxyacid dehydrogenase NAD-binding" evidence="3">
    <location>
        <begin position="104"/>
        <end position="277"/>
    </location>
</feature>
<evidence type="ECO:0000259" key="3">
    <source>
        <dbReference type="Pfam" id="PF02826"/>
    </source>
</evidence>
<dbReference type="OrthoDB" id="9787219at2"/>
<evidence type="ECO:0000256" key="2">
    <source>
        <dbReference type="ARBA" id="ARBA00023027"/>
    </source>
</evidence>
<dbReference type="CDD" id="cd12164">
    <property type="entry name" value="GDH_like_2"/>
    <property type="match status" value="1"/>
</dbReference>
<keyword evidence="1" id="KW-0560">Oxidoreductase</keyword>
<keyword evidence="4" id="KW-0670">Pyruvate</keyword>
<proteinExistence type="predicted"/>
<dbReference type="EMBL" id="PVUF01000001">
    <property type="protein sequence ID" value="PRZ50280.1"/>
    <property type="molecule type" value="Genomic_DNA"/>
</dbReference>
<organism evidence="4 5">
    <name type="scientific">Tritonibacter scottomollicae</name>
    <name type="common">Epibacterium scottomollicae</name>
    <dbReference type="NCBI Taxonomy" id="483013"/>
    <lineage>
        <taxon>Bacteria</taxon>
        <taxon>Pseudomonadati</taxon>
        <taxon>Pseudomonadota</taxon>
        <taxon>Alphaproteobacteria</taxon>
        <taxon>Rhodobacterales</taxon>
        <taxon>Paracoccaceae</taxon>
        <taxon>Tritonibacter</taxon>
    </lineage>
</organism>
<accession>A0A2T1ANU8</accession>
<dbReference type="Gene3D" id="3.40.50.720">
    <property type="entry name" value="NAD(P)-binding Rossmann-like Domain"/>
    <property type="match status" value="2"/>
</dbReference>
<gene>
    <name evidence="4" type="ORF">CLV89_101500</name>
</gene>
<dbReference type="RefSeq" id="WP_106162029.1">
    <property type="nucleotide sequence ID" value="NZ_PVUF01000001.1"/>
</dbReference>
<dbReference type="InterPro" id="IPR006140">
    <property type="entry name" value="D-isomer_DH_NAD-bd"/>
</dbReference>
<reference evidence="4 5" key="1">
    <citation type="submission" date="2018-03" db="EMBL/GenBank/DDBJ databases">
        <title>Genomic Encyclopedia of Archaeal and Bacterial Type Strains, Phase II (KMG-II): from individual species to whole genera.</title>
        <authorList>
            <person name="Goeker M."/>
        </authorList>
    </citation>
    <scope>NUCLEOTIDE SEQUENCE [LARGE SCALE GENOMIC DNA]</scope>
    <source>
        <strain evidence="4 5">DSM 25328</strain>
    </source>
</reference>
<dbReference type="Pfam" id="PF02826">
    <property type="entry name" value="2-Hacid_dh_C"/>
    <property type="match status" value="1"/>
</dbReference>
<dbReference type="GO" id="GO:0016616">
    <property type="term" value="F:oxidoreductase activity, acting on the CH-OH group of donors, NAD or NADP as acceptor"/>
    <property type="evidence" value="ECO:0007669"/>
    <property type="project" value="UniProtKB-ARBA"/>
</dbReference>
<dbReference type="Proteomes" id="UP000237718">
    <property type="component" value="Unassembled WGS sequence"/>
</dbReference>
<evidence type="ECO:0000313" key="5">
    <source>
        <dbReference type="Proteomes" id="UP000237718"/>
    </source>
</evidence>
<keyword evidence="2" id="KW-0520">NAD</keyword>
<sequence>MALLIEIGHRGWYSEEALAAEFRKLSPTADIRTADAPGDLSDITMLAVSSLKSDLPTRLPNLQLVQKLGAGVETIVNHPSLAPQVRVARLKPQEPAREIAQYCLAYVLRGTRNMNYHEKAQSRAAWDPIAPHRPQEVTVGVLGLGHIGGLTAELMRDMGFNTMGWSRSQKDIEGVTCLTGDQGLNSLLSSCDYLCAILPATEATRDLLNAKRLALMKEGATVINAGRGSLIDETALASALDQRRPGHAVLDVLRTEPLPSDNPLWRHPHVTITPHVSGWHLGDALGDVVENLRRLTAGEPLLHEVDRSRGY</sequence>
<dbReference type="SUPFAM" id="SSF51735">
    <property type="entry name" value="NAD(P)-binding Rossmann-fold domains"/>
    <property type="match status" value="1"/>
</dbReference>
<evidence type="ECO:0000256" key="1">
    <source>
        <dbReference type="ARBA" id="ARBA00023002"/>
    </source>
</evidence>
<dbReference type="PANTHER" id="PTHR43333">
    <property type="entry name" value="2-HACID_DH_C DOMAIN-CONTAINING PROTEIN"/>
    <property type="match status" value="1"/>
</dbReference>
<protein>
    <submittedName>
        <fullName evidence="4">Glyoxylate/hydroxypyruvate reductase A</fullName>
    </submittedName>
</protein>
<comment type="caution">
    <text evidence="4">The sequence shown here is derived from an EMBL/GenBank/DDBJ whole genome shotgun (WGS) entry which is preliminary data.</text>
</comment>
<dbReference type="InterPro" id="IPR036291">
    <property type="entry name" value="NAD(P)-bd_dom_sf"/>
</dbReference>
<name>A0A2T1ANU8_TRISK</name>
<dbReference type="PANTHER" id="PTHR43333:SF1">
    <property type="entry name" value="D-ISOMER SPECIFIC 2-HYDROXYACID DEHYDROGENASE NAD-BINDING DOMAIN-CONTAINING PROTEIN"/>
    <property type="match status" value="1"/>
</dbReference>
<dbReference type="InterPro" id="IPR029752">
    <property type="entry name" value="D-isomer_DH_CS1"/>
</dbReference>
<dbReference type="AlphaFoldDB" id="A0A2T1ANU8"/>
<evidence type="ECO:0000313" key="4">
    <source>
        <dbReference type="EMBL" id="PRZ50280.1"/>
    </source>
</evidence>